<dbReference type="InterPro" id="IPR000719">
    <property type="entry name" value="Prot_kinase_dom"/>
</dbReference>
<name>A0A443RUI8_9ACAR</name>
<dbReference type="GO" id="GO:0004674">
    <property type="term" value="F:protein serine/threonine kinase activity"/>
    <property type="evidence" value="ECO:0007669"/>
    <property type="project" value="UniProtKB-EC"/>
</dbReference>
<evidence type="ECO:0000256" key="1">
    <source>
        <dbReference type="ARBA" id="ARBA00022553"/>
    </source>
</evidence>
<dbReference type="PROSITE" id="PS00107">
    <property type="entry name" value="PROTEIN_KINASE_ATP"/>
    <property type="match status" value="1"/>
</dbReference>
<feature type="non-terminal residue" evidence="6">
    <location>
        <position position="145"/>
    </location>
</feature>
<dbReference type="OrthoDB" id="6421305at2759"/>
<keyword evidence="4" id="KW-0547">Nucleotide-binding</keyword>
<evidence type="ECO:0000256" key="3">
    <source>
        <dbReference type="ARBA" id="ARBA00048679"/>
    </source>
</evidence>
<dbReference type="PANTHER" id="PTHR22988:SF71">
    <property type="entry name" value="CITRON RHO-INTERACTING KINASE"/>
    <property type="match status" value="1"/>
</dbReference>
<reference evidence="6 7" key="1">
    <citation type="journal article" date="2018" name="Gigascience">
        <title>Genomes of trombidid mites reveal novel predicted allergens and laterally-transferred genes associated with secondary metabolism.</title>
        <authorList>
            <person name="Dong X."/>
            <person name="Chaisiri K."/>
            <person name="Xia D."/>
            <person name="Armstrong S.D."/>
            <person name="Fang Y."/>
            <person name="Donnelly M.J."/>
            <person name="Kadowaki T."/>
            <person name="McGarry J.W."/>
            <person name="Darby A.C."/>
            <person name="Makepeace B.L."/>
        </authorList>
    </citation>
    <scope>NUCLEOTIDE SEQUENCE [LARGE SCALE GENOMIC DNA]</scope>
    <source>
        <strain evidence="6">UoL-UT</strain>
    </source>
</reference>
<dbReference type="PANTHER" id="PTHR22988">
    <property type="entry name" value="MYOTONIC DYSTROPHY S/T KINASE-RELATED"/>
    <property type="match status" value="1"/>
</dbReference>
<comment type="caution">
    <text evidence="6">The sequence shown here is derived from an EMBL/GenBank/DDBJ whole genome shotgun (WGS) entry which is preliminary data.</text>
</comment>
<dbReference type="SUPFAM" id="SSF56112">
    <property type="entry name" value="Protein kinase-like (PK-like)"/>
    <property type="match status" value="1"/>
</dbReference>
<dbReference type="PROSITE" id="PS50011">
    <property type="entry name" value="PROTEIN_KINASE_DOM"/>
    <property type="match status" value="1"/>
</dbReference>
<dbReference type="InterPro" id="IPR017441">
    <property type="entry name" value="Protein_kinase_ATP_BS"/>
</dbReference>
<dbReference type="InterPro" id="IPR050839">
    <property type="entry name" value="Rho-assoc_Ser/Thr_Kinase"/>
</dbReference>
<sequence length="145" mass="16482">MAVDQSGATSDSFVNTSLCSPVDRSPFTVEQRLMQLRTLLTITPTLFDGRSLNCEIFLDVLSSVYYECQRVIATTRNKQQQRFCEFIKPFLDRIQELQLKASDFEQLKIIGRGAFGQVALVKAKESGCIYAMKTLNKLEMLKRAE</sequence>
<protein>
    <recommendedName>
        <fullName evidence="5">Protein kinase domain-containing protein</fullName>
    </recommendedName>
</protein>
<dbReference type="Proteomes" id="UP000288716">
    <property type="component" value="Unassembled WGS sequence"/>
</dbReference>
<evidence type="ECO:0000313" key="6">
    <source>
        <dbReference type="EMBL" id="RWS19012.1"/>
    </source>
</evidence>
<comment type="catalytic activity">
    <reaction evidence="2">
        <text>L-threonyl-[protein] + ATP = O-phospho-L-threonyl-[protein] + ADP + H(+)</text>
        <dbReference type="Rhea" id="RHEA:46608"/>
        <dbReference type="Rhea" id="RHEA-COMP:11060"/>
        <dbReference type="Rhea" id="RHEA-COMP:11605"/>
        <dbReference type="ChEBI" id="CHEBI:15378"/>
        <dbReference type="ChEBI" id="CHEBI:30013"/>
        <dbReference type="ChEBI" id="CHEBI:30616"/>
        <dbReference type="ChEBI" id="CHEBI:61977"/>
        <dbReference type="ChEBI" id="CHEBI:456216"/>
        <dbReference type="EC" id="2.7.11.1"/>
    </reaction>
</comment>
<dbReference type="GO" id="GO:0005737">
    <property type="term" value="C:cytoplasm"/>
    <property type="evidence" value="ECO:0007669"/>
    <property type="project" value="TreeGrafter"/>
</dbReference>
<dbReference type="VEuPathDB" id="VectorBase:LDEU013028"/>
<dbReference type="EMBL" id="NCKV01031274">
    <property type="protein sequence ID" value="RWS19012.1"/>
    <property type="molecule type" value="Genomic_DNA"/>
</dbReference>
<dbReference type="GO" id="GO:0031032">
    <property type="term" value="P:actomyosin structure organization"/>
    <property type="evidence" value="ECO:0007669"/>
    <property type="project" value="TreeGrafter"/>
</dbReference>
<keyword evidence="4" id="KW-0067">ATP-binding</keyword>
<accession>A0A443RUI8</accession>
<comment type="catalytic activity">
    <reaction evidence="3">
        <text>L-seryl-[protein] + ATP = O-phospho-L-seryl-[protein] + ADP + H(+)</text>
        <dbReference type="Rhea" id="RHEA:17989"/>
        <dbReference type="Rhea" id="RHEA-COMP:9863"/>
        <dbReference type="Rhea" id="RHEA-COMP:11604"/>
        <dbReference type="ChEBI" id="CHEBI:15378"/>
        <dbReference type="ChEBI" id="CHEBI:29999"/>
        <dbReference type="ChEBI" id="CHEBI:30616"/>
        <dbReference type="ChEBI" id="CHEBI:83421"/>
        <dbReference type="ChEBI" id="CHEBI:456216"/>
        <dbReference type="EC" id="2.7.11.1"/>
    </reaction>
</comment>
<gene>
    <name evidence="6" type="ORF">B4U80_14515</name>
</gene>
<dbReference type="STRING" id="299467.A0A443RUI8"/>
<evidence type="ECO:0000259" key="5">
    <source>
        <dbReference type="PROSITE" id="PS50011"/>
    </source>
</evidence>
<feature type="domain" description="Protein kinase" evidence="5">
    <location>
        <begin position="104"/>
        <end position="145"/>
    </location>
</feature>
<dbReference type="GO" id="GO:0005856">
    <property type="term" value="C:cytoskeleton"/>
    <property type="evidence" value="ECO:0007669"/>
    <property type="project" value="TreeGrafter"/>
</dbReference>
<keyword evidence="7" id="KW-1185">Reference proteome</keyword>
<dbReference type="Gene3D" id="3.30.200.20">
    <property type="entry name" value="Phosphorylase Kinase, domain 1"/>
    <property type="match status" value="1"/>
</dbReference>
<dbReference type="InterPro" id="IPR011009">
    <property type="entry name" value="Kinase-like_dom_sf"/>
</dbReference>
<feature type="binding site" evidence="4">
    <location>
        <position position="133"/>
    </location>
    <ligand>
        <name>ATP</name>
        <dbReference type="ChEBI" id="CHEBI:30616"/>
    </ligand>
</feature>
<evidence type="ECO:0000256" key="4">
    <source>
        <dbReference type="PROSITE-ProRule" id="PRU10141"/>
    </source>
</evidence>
<evidence type="ECO:0000256" key="2">
    <source>
        <dbReference type="ARBA" id="ARBA00047899"/>
    </source>
</evidence>
<evidence type="ECO:0000313" key="7">
    <source>
        <dbReference type="Proteomes" id="UP000288716"/>
    </source>
</evidence>
<keyword evidence="1" id="KW-0597">Phosphoprotein</keyword>
<dbReference type="AlphaFoldDB" id="A0A443RUI8"/>
<dbReference type="GO" id="GO:0005524">
    <property type="term" value="F:ATP binding"/>
    <property type="evidence" value="ECO:0007669"/>
    <property type="project" value="UniProtKB-UniRule"/>
</dbReference>
<proteinExistence type="predicted"/>
<organism evidence="6 7">
    <name type="scientific">Leptotrombidium deliense</name>
    <dbReference type="NCBI Taxonomy" id="299467"/>
    <lineage>
        <taxon>Eukaryota</taxon>
        <taxon>Metazoa</taxon>
        <taxon>Ecdysozoa</taxon>
        <taxon>Arthropoda</taxon>
        <taxon>Chelicerata</taxon>
        <taxon>Arachnida</taxon>
        <taxon>Acari</taxon>
        <taxon>Acariformes</taxon>
        <taxon>Trombidiformes</taxon>
        <taxon>Prostigmata</taxon>
        <taxon>Anystina</taxon>
        <taxon>Parasitengona</taxon>
        <taxon>Trombiculoidea</taxon>
        <taxon>Trombiculidae</taxon>
        <taxon>Leptotrombidium</taxon>
    </lineage>
</organism>